<comment type="subcellular location">
    <subcellularLocation>
        <location evidence="1">Cytoplasm</location>
    </subcellularLocation>
</comment>
<evidence type="ECO:0000313" key="13">
    <source>
        <dbReference type="Ensembl" id="ENSOTSP00005137650.1"/>
    </source>
</evidence>
<dbReference type="Gene3D" id="3.90.190.10">
    <property type="entry name" value="Protein tyrosine phosphatase superfamily"/>
    <property type="match status" value="1"/>
</dbReference>
<dbReference type="SMART" id="SM00516">
    <property type="entry name" value="SEC14"/>
    <property type="match status" value="1"/>
</dbReference>
<dbReference type="SMART" id="SM01100">
    <property type="entry name" value="CRAL_TRIO_N"/>
    <property type="match status" value="1"/>
</dbReference>
<dbReference type="InterPro" id="IPR011074">
    <property type="entry name" value="CRAL/TRIO_N_dom"/>
</dbReference>
<dbReference type="InterPro" id="IPR036273">
    <property type="entry name" value="CRAL/TRIO_N_dom_sf"/>
</dbReference>
<reference evidence="13" key="3">
    <citation type="submission" date="2025-09" db="UniProtKB">
        <authorList>
            <consortium name="Ensembl"/>
        </authorList>
    </citation>
    <scope>IDENTIFICATION</scope>
</reference>
<dbReference type="InterPro" id="IPR001251">
    <property type="entry name" value="CRAL-TRIO_dom"/>
</dbReference>
<dbReference type="Gene3D" id="3.40.525.10">
    <property type="entry name" value="CRAL-TRIO lipid binding domain"/>
    <property type="match status" value="1"/>
</dbReference>
<evidence type="ECO:0000259" key="12">
    <source>
        <dbReference type="PROSITE" id="PS50191"/>
    </source>
</evidence>
<evidence type="ECO:0000313" key="14">
    <source>
        <dbReference type="Proteomes" id="UP000694402"/>
    </source>
</evidence>
<dbReference type="PROSITE" id="PS50056">
    <property type="entry name" value="TYR_PHOSPHATASE_2"/>
    <property type="match status" value="1"/>
</dbReference>
<evidence type="ECO:0000256" key="7">
    <source>
        <dbReference type="ARBA" id="ARBA00055430"/>
    </source>
</evidence>
<dbReference type="Pfam" id="PF00102">
    <property type="entry name" value="Y_phosphatase"/>
    <property type="match status" value="1"/>
</dbReference>
<dbReference type="PRINTS" id="PR00700">
    <property type="entry name" value="PRTYPHPHTASE"/>
</dbReference>
<dbReference type="PANTHER" id="PTHR19134:SF285">
    <property type="entry name" value="TYROSINE-PROTEIN PHOSPHATASE NON-RECEPTOR TYPE 9"/>
    <property type="match status" value="1"/>
</dbReference>
<dbReference type="Proteomes" id="UP000694402">
    <property type="component" value="Unassembled WGS sequence"/>
</dbReference>
<feature type="domain" description="Tyrosine specific protein phosphatases" evidence="11">
    <location>
        <begin position="462"/>
        <end position="546"/>
    </location>
</feature>
<dbReference type="InterPro" id="IPR016130">
    <property type="entry name" value="Tyr_Pase_AS"/>
</dbReference>
<evidence type="ECO:0000259" key="10">
    <source>
        <dbReference type="PROSITE" id="PS50055"/>
    </source>
</evidence>
<evidence type="ECO:0000256" key="4">
    <source>
        <dbReference type="ARBA" id="ARBA00022801"/>
    </source>
</evidence>
<dbReference type="Ensembl" id="ENSOTST00005146039.1">
    <property type="protein sequence ID" value="ENSOTSP00005137650.1"/>
    <property type="gene ID" value="ENSOTSG00005015177.2"/>
</dbReference>
<reference evidence="13" key="2">
    <citation type="submission" date="2025-08" db="UniProtKB">
        <authorList>
            <consortium name="Ensembl"/>
        </authorList>
    </citation>
    <scope>IDENTIFICATION</scope>
</reference>
<dbReference type="FunFam" id="3.90.190.10:FF:000026">
    <property type="entry name" value="tyrosine-protein phosphatase non-receptor type 9"/>
    <property type="match status" value="1"/>
</dbReference>
<dbReference type="SMART" id="SM00404">
    <property type="entry name" value="PTPc_motif"/>
    <property type="match status" value="1"/>
</dbReference>
<dbReference type="FunFam" id="3.40.525.10:FF:000005">
    <property type="entry name" value="Tyrosine-protein phosphatase non-receptor type 9"/>
    <property type="match status" value="1"/>
</dbReference>
<organism evidence="13 14">
    <name type="scientific">Oncorhynchus tshawytscha</name>
    <name type="common">Chinook salmon</name>
    <name type="synonym">Salmo tshawytscha</name>
    <dbReference type="NCBI Taxonomy" id="74940"/>
    <lineage>
        <taxon>Eukaryota</taxon>
        <taxon>Metazoa</taxon>
        <taxon>Chordata</taxon>
        <taxon>Craniata</taxon>
        <taxon>Vertebrata</taxon>
        <taxon>Euteleostomi</taxon>
        <taxon>Actinopterygii</taxon>
        <taxon>Neopterygii</taxon>
        <taxon>Teleostei</taxon>
        <taxon>Protacanthopterygii</taxon>
        <taxon>Salmoniformes</taxon>
        <taxon>Salmonidae</taxon>
        <taxon>Salmoninae</taxon>
        <taxon>Oncorhynchus</taxon>
    </lineage>
</organism>
<dbReference type="PROSITE" id="PS50055">
    <property type="entry name" value="TYR_PHOSPHATASE_PTP"/>
    <property type="match status" value="1"/>
</dbReference>
<dbReference type="GO" id="GO:0005737">
    <property type="term" value="C:cytoplasm"/>
    <property type="evidence" value="ECO:0007669"/>
    <property type="project" value="UniProtKB-SubCell"/>
</dbReference>
<keyword evidence="14" id="KW-1185">Reference proteome</keyword>
<feature type="domain" description="CRAL-TRIO" evidence="12">
    <location>
        <begin position="68"/>
        <end position="227"/>
    </location>
</feature>
<proteinExistence type="inferred from homology"/>
<name>A0AAZ3RB83_ONCTS</name>
<reference evidence="14" key="1">
    <citation type="journal article" date="2018" name="PLoS ONE">
        <title>Chinook salmon (Oncorhynchus tshawytscha) genome and transcriptome.</title>
        <authorList>
            <person name="Christensen K.A."/>
            <person name="Leong J.S."/>
            <person name="Sakhrani D."/>
            <person name="Biagi C.A."/>
            <person name="Minkley D.R."/>
            <person name="Withler R.E."/>
            <person name="Rondeau E.B."/>
            <person name="Koop B.F."/>
            <person name="Devlin R.H."/>
        </authorList>
    </citation>
    <scope>NUCLEOTIDE SEQUENCE [LARGE SCALE GENOMIC DNA]</scope>
</reference>
<evidence type="ECO:0000256" key="2">
    <source>
        <dbReference type="ARBA" id="ARBA00013064"/>
    </source>
</evidence>
<evidence type="ECO:0000256" key="3">
    <source>
        <dbReference type="ARBA" id="ARBA00022490"/>
    </source>
</evidence>
<dbReference type="InterPro" id="IPR029021">
    <property type="entry name" value="Prot-tyrosine_phosphatase-like"/>
</dbReference>
<dbReference type="Pfam" id="PF00650">
    <property type="entry name" value="CRAL_TRIO"/>
    <property type="match status" value="1"/>
</dbReference>
<dbReference type="InterPro" id="IPR036865">
    <property type="entry name" value="CRAL-TRIO_dom_sf"/>
</dbReference>
<sequence>FFHSQATKEFLEEINKWTTQHGVSPLSWEVAVKFLMARKFDVLRAIELFHSYRETRLKEGIVKLQPQEEPLRSELLSGKFTVLSVRDPSGASIALYTAKLHHPNKTGNHVVLQALFYLLDQAVESFETQRNGLVFIYDMAGSNYTNFELDLSKKILNLLKGAFPARLKKVLIVGAPVWFRVPYNLLSLLLKEKLRERVQMVRMSDLCQHLPRDCLPEHLGGLLPLDAHGWNQQLLAGQNGRVDPVDELVGIPLEDSSVHNPGPEAMRLPDVKLGGKTLHQQELDVLFYDIHKSPLVDFVSVNLSSTAYNQERNRYGDVLCLDQTRVHLKTRRNEVSDYINASFMDGYKQKNAYIGTQGPLEKTYGDFWRMVWEQNVLVIVMTTRADEGGRKKCGQYWPLEEGGQEVYGHMAVVNQRVDNHSHYNQTTLELHNMENCEQRQVTHFQYLSWPDYGVPTSAVTLIDFLGAVKRQQRRSVKTMGPQWRGHPLGPPMVVHCSAGIGRTGTFCALDICLSQLQDVGTLNVCQTVRRMRTQRAFTIQTPDQYYFCHNAILEHAQRQGLLSANQ</sequence>
<dbReference type="InterPro" id="IPR000387">
    <property type="entry name" value="Tyr_Pase_dom"/>
</dbReference>
<keyword evidence="3" id="KW-0963">Cytoplasm</keyword>
<dbReference type="SMART" id="SM00194">
    <property type="entry name" value="PTPc"/>
    <property type="match status" value="1"/>
</dbReference>
<dbReference type="CDD" id="cd00170">
    <property type="entry name" value="SEC14"/>
    <property type="match status" value="1"/>
</dbReference>
<dbReference type="InterPro" id="IPR000242">
    <property type="entry name" value="PTP_cat"/>
</dbReference>
<dbReference type="PROSITE" id="PS00383">
    <property type="entry name" value="TYR_PHOSPHATASE_1"/>
    <property type="match status" value="1"/>
</dbReference>
<evidence type="ECO:0000259" key="11">
    <source>
        <dbReference type="PROSITE" id="PS50056"/>
    </source>
</evidence>
<keyword evidence="5" id="KW-0904">Protein phosphatase</keyword>
<comment type="similarity">
    <text evidence="8">Belongs to the protein-tyrosine phosphatase family. Non-receptor class 3 subfamily.</text>
</comment>
<accession>A0AAZ3RB83</accession>
<dbReference type="PROSITE" id="PS50191">
    <property type="entry name" value="CRAL_TRIO"/>
    <property type="match status" value="1"/>
</dbReference>
<evidence type="ECO:0000256" key="5">
    <source>
        <dbReference type="ARBA" id="ARBA00022912"/>
    </source>
</evidence>
<protein>
    <recommendedName>
        <fullName evidence="9">Tyrosine-protein phosphatase non-receptor type 9</fullName>
        <ecNumber evidence="2">3.1.3.48</ecNumber>
    </recommendedName>
</protein>
<keyword evidence="6" id="KW-0007">Acetylation</keyword>
<dbReference type="SUPFAM" id="SSF52799">
    <property type="entry name" value="(Phosphotyrosine protein) phosphatases II"/>
    <property type="match status" value="1"/>
</dbReference>
<comment type="function">
    <text evidence="7">Protein-tyrosine phosphatase that could participate in the transfer of hydrophobic ligands or in functions of the Golgi apparatus.</text>
</comment>
<dbReference type="SUPFAM" id="SSF46938">
    <property type="entry name" value="CRAL/TRIO N-terminal domain"/>
    <property type="match status" value="1"/>
</dbReference>
<dbReference type="EC" id="3.1.3.48" evidence="2"/>
<dbReference type="GO" id="GO:0004725">
    <property type="term" value="F:protein tyrosine phosphatase activity"/>
    <property type="evidence" value="ECO:0007669"/>
    <property type="project" value="UniProtKB-EC"/>
</dbReference>
<dbReference type="SUPFAM" id="SSF52087">
    <property type="entry name" value="CRAL/TRIO domain"/>
    <property type="match status" value="1"/>
</dbReference>
<dbReference type="GeneTree" id="ENSGT00940000157447"/>
<feature type="domain" description="Tyrosine-protein phosphatase" evidence="10">
    <location>
        <begin position="283"/>
        <end position="555"/>
    </location>
</feature>
<keyword evidence="4" id="KW-0378">Hydrolase</keyword>
<evidence type="ECO:0000256" key="8">
    <source>
        <dbReference type="ARBA" id="ARBA00060781"/>
    </source>
</evidence>
<dbReference type="InterPro" id="IPR003595">
    <property type="entry name" value="Tyr_Pase_cat"/>
</dbReference>
<dbReference type="CDD" id="cd14543">
    <property type="entry name" value="PTPc-N9"/>
    <property type="match status" value="1"/>
</dbReference>
<dbReference type="AlphaFoldDB" id="A0AAZ3RB83"/>
<evidence type="ECO:0000256" key="6">
    <source>
        <dbReference type="ARBA" id="ARBA00022990"/>
    </source>
</evidence>
<evidence type="ECO:0000256" key="1">
    <source>
        <dbReference type="ARBA" id="ARBA00004496"/>
    </source>
</evidence>
<dbReference type="PANTHER" id="PTHR19134">
    <property type="entry name" value="RECEPTOR-TYPE TYROSINE-PROTEIN PHOSPHATASE"/>
    <property type="match status" value="1"/>
</dbReference>
<dbReference type="InterPro" id="IPR050348">
    <property type="entry name" value="Protein-Tyr_Phosphatase"/>
</dbReference>
<evidence type="ECO:0000256" key="9">
    <source>
        <dbReference type="ARBA" id="ARBA00069781"/>
    </source>
</evidence>
<gene>
    <name evidence="13" type="primary">LOC112219197</name>
</gene>